<evidence type="ECO:0000259" key="2">
    <source>
        <dbReference type="Pfam" id="PF22936"/>
    </source>
</evidence>
<accession>A0ABQ5DL97</accession>
<dbReference type="Proteomes" id="UP001151760">
    <property type="component" value="Unassembled WGS sequence"/>
</dbReference>
<organism evidence="3 4">
    <name type="scientific">Tanacetum coccineum</name>
    <dbReference type="NCBI Taxonomy" id="301880"/>
    <lineage>
        <taxon>Eukaryota</taxon>
        <taxon>Viridiplantae</taxon>
        <taxon>Streptophyta</taxon>
        <taxon>Embryophyta</taxon>
        <taxon>Tracheophyta</taxon>
        <taxon>Spermatophyta</taxon>
        <taxon>Magnoliopsida</taxon>
        <taxon>eudicotyledons</taxon>
        <taxon>Gunneridae</taxon>
        <taxon>Pentapetalae</taxon>
        <taxon>asterids</taxon>
        <taxon>campanulids</taxon>
        <taxon>Asterales</taxon>
        <taxon>Asteraceae</taxon>
        <taxon>Asteroideae</taxon>
        <taxon>Anthemideae</taxon>
        <taxon>Anthemidinae</taxon>
        <taxon>Tanacetum</taxon>
    </lineage>
</organism>
<comment type="caution">
    <text evidence="3">The sequence shown here is derived from an EMBL/GenBank/DDBJ whole genome shotgun (WGS) entry which is preliminary data.</text>
</comment>
<reference evidence="3" key="1">
    <citation type="journal article" date="2022" name="Int. J. Mol. Sci.">
        <title>Draft Genome of Tanacetum Coccineum: Genomic Comparison of Closely Related Tanacetum-Family Plants.</title>
        <authorList>
            <person name="Yamashiro T."/>
            <person name="Shiraishi A."/>
            <person name="Nakayama K."/>
            <person name="Satake H."/>
        </authorList>
    </citation>
    <scope>NUCLEOTIDE SEQUENCE</scope>
</reference>
<evidence type="ECO:0000313" key="4">
    <source>
        <dbReference type="Proteomes" id="UP001151760"/>
    </source>
</evidence>
<feature type="domain" description="Retrovirus-related Pol polyprotein from transposon TNT 1-94-like beta-barrel" evidence="2">
    <location>
        <begin position="43"/>
        <end position="77"/>
    </location>
</feature>
<protein>
    <recommendedName>
        <fullName evidence="2">Retrovirus-related Pol polyprotein from transposon TNT 1-94-like beta-barrel domain-containing protein</fullName>
    </recommendedName>
</protein>
<gene>
    <name evidence="3" type="ORF">Tco_0939846</name>
</gene>
<name>A0ABQ5DL97_9ASTR</name>
<proteinExistence type="predicted"/>
<evidence type="ECO:0000256" key="1">
    <source>
        <dbReference type="SAM" id="MobiDB-lite"/>
    </source>
</evidence>
<dbReference type="InterPro" id="IPR054722">
    <property type="entry name" value="PolX-like_BBD"/>
</dbReference>
<evidence type="ECO:0000313" key="3">
    <source>
        <dbReference type="EMBL" id="GJT39981.1"/>
    </source>
</evidence>
<feature type="compositionally biased region" description="Basic and acidic residues" evidence="1">
    <location>
        <begin position="199"/>
        <end position="213"/>
    </location>
</feature>
<sequence>MVACLERSDEDVDFHQIVDFLTTSSIHYALTGIPQDNIDDKGYWDSGCSRHMTGNISYLSKYEPYNGGYVSFGHGGGMITNKGHLDTEICIHGLLKNIVPHKNLTCLIAKASEDESKFDVKGDEENQPIKKGTGPNWLFDIDSLTKSMNYVPVVVAGTSSTNISGTKEDALKENVSSLRYIALPNWFHEAQMATSNDSTRNRDAFSEKGDPQNKQDKIINTYVSESSGNTNPTAITKDPTAEQVEPVLSSTVETEVPTVSTPVPTECLSIPPVERFLGDTPDSVSSDKVEANLSNMETDIQISPTPTLRIHKVHPKS</sequence>
<reference evidence="3" key="2">
    <citation type="submission" date="2022-01" db="EMBL/GenBank/DDBJ databases">
        <authorList>
            <person name="Yamashiro T."/>
            <person name="Shiraishi A."/>
            <person name="Satake H."/>
            <person name="Nakayama K."/>
        </authorList>
    </citation>
    <scope>NUCLEOTIDE SEQUENCE</scope>
</reference>
<dbReference type="Pfam" id="PF22936">
    <property type="entry name" value="Pol_BBD"/>
    <property type="match status" value="1"/>
</dbReference>
<feature type="region of interest" description="Disordered" evidence="1">
    <location>
        <begin position="193"/>
        <end position="213"/>
    </location>
</feature>
<dbReference type="EMBL" id="BQNB010015433">
    <property type="protein sequence ID" value="GJT39981.1"/>
    <property type="molecule type" value="Genomic_DNA"/>
</dbReference>
<keyword evidence="4" id="KW-1185">Reference proteome</keyword>